<dbReference type="EMBL" id="BGKA01000098">
    <property type="protein sequence ID" value="GBH17206.1"/>
    <property type="molecule type" value="Genomic_DNA"/>
</dbReference>
<evidence type="ECO:0000313" key="2">
    <source>
        <dbReference type="Proteomes" id="UP000248291"/>
    </source>
</evidence>
<dbReference type="Proteomes" id="UP000248291">
    <property type="component" value="Unassembled WGS sequence"/>
</dbReference>
<gene>
    <name evidence="1" type="ORF">KPSA3_03168</name>
</gene>
<sequence>MIPPVIGFKPAQYARHSTCRLSCYSVPVGRVEKNKKALQ</sequence>
<comment type="caution">
    <text evidence="1">The sequence shown here is derived from an EMBL/GenBank/DDBJ whole genome shotgun (WGS) entry which is preliminary data.</text>
</comment>
<evidence type="ECO:0000313" key="1">
    <source>
        <dbReference type="EMBL" id="GBH17206.1"/>
    </source>
</evidence>
<accession>A0AAN4TKZ5</accession>
<dbReference type="AlphaFoldDB" id="A0AAN4TKZ5"/>
<proteinExistence type="predicted"/>
<reference evidence="1 2" key="1">
    <citation type="submission" date="2018-04" db="EMBL/GenBank/DDBJ databases">
        <title>Draft genome sequence of Pseudomonas syringae pv. actinidiae biovar 3 strains isolated from kiwifruit in Kagawa prefecture.</title>
        <authorList>
            <person name="Tabuchi M."/>
            <person name="Saito M."/>
            <person name="Fujiwara S."/>
            <person name="Sasa N."/>
            <person name="Akimitsu K."/>
            <person name="Gomi K."/>
            <person name="Konishi-Sugita S."/>
            <person name="Hamano K."/>
            <person name="Kataoka I."/>
        </authorList>
    </citation>
    <scope>NUCLEOTIDE SEQUENCE [LARGE SCALE GENOMIC DNA]</scope>
    <source>
        <strain evidence="1 2">MAFF212211</strain>
    </source>
</reference>
<protein>
    <submittedName>
        <fullName evidence="1">Uncharacterized protein</fullName>
    </submittedName>
</protein>
<organism evidence="1 2">
    <name type="scientific">Pseudomonas syringae pv. actinidiae</name>
    <dbReference type="NCBI Taxonomy" id="103796"/>
    <lineage>
        <taxon>Bacteria</taxon>
        <taxon>Pseudomonadati</taxon>
        <taxon>Pseudomonadota</taxon>
        <taxon>Gammaproteobacteria</taxon>
        <taxon>Pseudomonadales</taxon>
        <taxon>Pseudomonadaceae</taxon>
        <taxon>Pseudomonas</taxon>
        <taxon>Pseudomonas syringae</taxon>
    </lineage>
</organism>
<name>A0AAN4TKZ5_PSESF</name>